<evidence type="ECO:0000259" key="3">
    <source>
        <dbReference type="Pfam" id="PF20155"/>
    </source>
</evidence>
<feature type="coiled-coil region" evidence="1">
    <location>
        <begin position="48"/>
        <end position="75"/>
    </location>
</feature>
<feature type="transmembrane region" description="Helical" evidence="2">
    <location>
        <begin position="428"/>
        <end position="449"/>
    </location>
</feature>
<dbReference type="EMBL" id="JAKZFC010000002">
    <property type="protein sequence ID" value="MCH7321787.1"/>
    <property type="molecule type" value="Genomic_DNA"/>
</dbReference>
<proteinExistence type="predicted"/>
<comment type="caution">
    <text evidence="4">The sequence shown here is derived from an EMBL/GenBank/DDBJ whole genome shotgun (WGS) entry which is preliminary data.</text>
</comment>
<evidence type="ECO:0000313" key="5">
    <source>
        <dbReference type="Proteomes" id="UP001316087"/>
    </source>
</evidence>
<keyword evidence="2" id="KW-1133">Transmembrane helix</keyword>
<organism evidence="4 5">
    <name type="scientific">Solibacillus palustris</name>
    <dbReference type="NCBI Taxonomy" id="2908203"/>
    <lineage>
        <taxon>Bacteria</taxon>
        <taxon>Bacillati</taxon>
        <taxon>Bacillota</taxon>
        <taxon>Bacilli</taxon>
        <taxon>Bacillales</taxon>
        <taxon>Caryophanaceae</taxon>
        <taxon>Solibacillus</taxon>
    </lineage>
</organism>
<feature type="transmembrane region" description="Helical" evidence="2">
    <location>
        <begin position="397"/>
        <end position="422"/>
    </location>
</feature>
<evidence type="ECO:0000256" key="2">
    <source>
        <dbReference type="SAM" id="Phobius"/>
    </source>
</evidence>
<evidence type="ECO:0000256" key="1">
    <source>
        <dbReference type="SAM" id="Coils"/>
    </source>
</evidence>
<keyword evidence="1" id="KW-0175">Coiled coil</keyword>
<reference evidence="4 5" key="1">
    <citation type="submission" date="2022-03" db="EMBL/GenBank/DDBJ databases">
        <authorList>
            <person name="Jo J.-H."/>
            <person name="Im W.-T."/>
        </authorList>
    </citation>
    <scope>NUCLEOTIDE SEQUENCE [LARGE SCALE GENOMIC DNA]</scope>
    <source>
        <strain evidence="4 5">MA9</strain>
    </source>
</reference>
<feature type="transmembrane region" description="Helical" evidence="2">
    <location>
        <begin position="461"/>
        <end position="482"/>
    </location>
</feature>
<dbReference type="RefSeq" id="WP_241368841.1">
    <property type="nucleotide sequence ID" value="NZ_JAKZFC010000002.1"/>
</dbReference>
<name>A0ABS9UBS0_9BACL</name>
<evidence type="ECO:0000313" key="4">
    <source>
        <dbReference type="EMBL" id="MCH7321787.1"/>
    </source>
</evidence>
<keyword evidence="2" id="KW-0472">Membrane</keyword>
<dbReference type="Pfam" id="PF20155">
    <property type="entry name" value="TMP_3"/>
    <property type="match status" value="1"/>
</dbReference>
<protein>
    <submittedName>
        <fullName evidence="4">Tape measure protein</fullName>
    </submittedName>
</protein>
<keyword evidence="5" id="KW-1185">Reference proteome</keyword>
<accession>A0ABS9UBS0</accession>
<dbReference type="NCBIfam" id="TIGR02675">
    <property type="entry name" value="tape_meas_nterm"/>
    <property type="match status" value="1"/>
</dbReference>
<feature type="domain" description="Tape measure protein N-terminal" evidence="3">
    <location>
        <begin position="113"/>
        <end position="298"/>
    </location>
</feature>
<dbReference type="InterPro" id="IPR013491">
    <property type="entry name" value="Tape_meas_N"/>
</dbReference>
<dbReference type="Proteomes" id="UP001316087">
    <property type="component" value="Unassembled WGS sequence"/>
</dbReference>
<gene>
    <name evidence="4" type="ORF">LZ480_07755</name>
</gene>
<keyword evidence="2" id="KW-0812">Transmembrane</keyword>
<feature type="transmembrane region" description="Helical" evidence="2">
    <location>
        <begin position="320"/>
        <end position="339"/>
    </location>
</feature>
<sequence length="739" mass="80690">MATIRTAIQIQDNLSQAFSAMNVAMQSTINSFEHIERASGNAIDASAIELARRELARAESAFNEIEVQIRQADHQQDRFNDSIREGTSAANAMLSKLLAIVGAYVSIQSVIGIVGLSDEMTNTTARLDLMNDGLQTTAELQRMIYESAQRTYAPYQATADLVGKLGMQAANAFGSNLEIIAFAEQLNKTFAIAGTSVVGVESVMLQLTQAMAAGRLQGEELNAILDNAQPIVANIQRYLEDAFNMDASNIKKLASDGVITAEIIKNAMFYAAEETNAAFEKMPLTWGQIWTNMKDFAVNAFSPILQKINDIANSERMESFVGSITNGLYAIATVSAWALDMMTNTGAFLYDNWSLIGPLIGGVTTALIANSIAWLWANRQIVVTTFSLATAGVRNLWYVATTVASTWATYGFTAAMAALSIAISANPIGWLIGAIIVLVTVFYLVIGVVNRFRDESISATGIIAGLFLSLGTTIFNVIAFLWNHFAAIVEFWANVWFEPTYTIKRLFGNLANNAIDMGLAMVGAFDSAATNLANMFISGANMAIRAINWVIDALNTIPGLDLEIGKVGEFEQRHSLVADYSGLKNKVNDWVGEAPADYWEAPKMDMKNLGTAWDKGYNWGENLFGGDPRQERKEDKSLPWDELLAGVGKLNDSPANKDTAKNTAKMAKSMEGSVDELKYLRDLAERESINRYTTAEIKVDMKNENHINSEMDIDGVIDRFGEKVEETIAVIAEGDSDDV</sequence>
<feature type="transmembrane region" description="Helical" evidence="2">
    <location>
        <begin position="359"/>
        <end position="377"/>
    </location>
</feature>